<organism evidence="1 2">
    <name type="scientific">Companilactobacillus ginsenosidimutans</name>
    <dbReference type="NCBI Taxonomy" id="1007676"/>
    <lineage>
        <taxon>Bacteria</taxon>
        <taxon>Bacillati</taxon>
        <taxon>Bacillota</taxon>
        <taxon>Bacilli</taxon>
        <taxon>Lactobacillales</taxon>
        <taxon>Lactobacillaceae</taxon>
        <taxon>Companilactobacillus</taxon>
    </lineage>
</organism>
<name>A0A0H4QHR1_9LACO</name>
<dbReference type="InterPro" id="IPR005624">
    <property type="entry name" value="PduO/GlcC-like"/>
</dbReference>
<dbReference type="PANTHER" id="PTHR34309">
    <property type="entry name" value="SLR1406 PROTEIN"/>
    <property type="match status" value="1"/>
</dbReference>
<dbReference type="OrthoDB" id="9778896at2"/>
<dbReference type="SUPFAM" id="SSF143744">
    <property type="entry name" value="GlcG-like"/>
    <property type="match status" value="1"/>
</dbReference>
<dbReference type="KEGG" id="lgn:ABM34_00610"/>
<dbReference type="InterPro" id="IPR052517">
    <property type="entry name" value="GlcG_carb_metab_protein"/>
</dbReference>
<dbReference type="AlphaFoldDB" id="A0A0H4QHR1"/>
<proteinExistence type="predicted"/>
<gene>
    <name evidence="1" type="ORF">ABM34_00610</name>
</gene>
<dbReference type="EMBL" id="CP012034">
    <property type="protein sequence ID" value="AKP66193.1"/>
    <property type="molecule type" value="Genomic_DNA"/>
</dbReference>
<evidence type="ECO:0000313" key="1">
    <source>
        <dbReference type="EMBL" id="AKP66193.1"/>
    </source>
</evidence>
<sequence length="157" mass="16779">MTPENIFVKMQSSIKNADGTSAFERHNLQNALDAGEKKANEMDVGVTMCITDAYAQPILMYHMPNANMVSLELAPKKAWSAVSMKMPTKDISDQIQPGAPLYQMGGMLDGKLASFAGGNPIIVNNQLIGSVGVSGGAVEEDQAVSMTIVNYILEGLK</sequence>
<keyword evidence="2" id="KW-1185">Reference proteome</keyword>
<dbReference type="RefSeq" id="WP_048702452.1">
    <property type="nucleotide sequence ID" value="NZ_CP012034.1"/>
</dbReference>
<dbReference type="Proteomes" id="UP000036106">
    <property type="component" value="Chromosome"/>
</dbReference>
<accession>A0A0H4QHR1</accession>
<dbReference type="InterPro" id="IPR038084">
    <property type="entry name" value="PduO/GlcC-like_sf"/>
</dbReference>
<dbReference type="GO" id="GO:0016740">
    <property type="term" value="F:transferase activity"/>
    <property type="evidence" value="ECO:0007669"/>
    <property type="project" value="UniProtKB-KW"/>
</dbReference>
<keyword evidence="1" id="KW-0808">Transferase</keyword>
<dbReference type="Pfam" id="PF03928">
    <property type="entry name" value="HbpS-like"/>
    <property type="match status" value="1"/>
</dbReference>
<dbReference type="PATRIC" id="fig|1007676.4.peg.129"/>
<evidence type="ECO:0000313" key="2">
    <source>
        <dbReference type="Proteomes" id="UP000036106"/>
    </source>
</evidence>
<dbReference type="PANTHER" id="PTHR34309:SF1">
    <property type="entry name" value="PROTEIN GLCG"/>
    <property type="match status" value="1"/>
</dbReference>
<dbReference type="Gene3D" id="3.30.450.150">
    <property type="entry name" value="Haem-degrading domain"/>
    <property type="match status" value="1"/>
</dbReference>
<protein>
    <submittedName>
        <fullName evidence="1">ATP:cob(I)alamin adenosyltransferase</fullName>
    </submittedName>
</protein>
<dbReference type="STRING" id="1007676.ABM34_00610"/>
<reference evidence="2" key="1">
    <citation type="submission" date="2015-07" db="EMBL/GenBank/DDBJ databases">
        <title>Lactobacillus ginsenosidimutans/EMML 3141/ whole genome sequencing.</title>
        <authorList>
            <person name="Kim M.K."/>
            <person name="Im W.-T."/>
            <person name="Srinivasan S."/>
            <person name="Lee J.-J."/>
        </authorList>
    </citation>
    <scope>NUCLEOTIDE SEQUENCE [LARGE SCALE GENOMIC DNA]</scope>
    <source>
        <strain evidence="2">EMML 3041</strain>
    </source>
</reference>